<dbReference type="Proteomes" id="UP000234275">
    <property type="component" value="Unassembled WGS sequence"/>
</dbReference>
<sequence>MSTPFMPFSLVVSLLGVAILSRVVYLCYFHPLAEYPGPFLAQITNIWRFCSFLGGQHHLTEQRLHEQYGPVVRVAPNWLSFSTLEDFEVIYGFNKSIEKDDFYGFGRDQSKRTKSIFATESEAAHRQKKRKVLGPVLTSSKSARYMPIVSKQVNVLLSRVEASSSVAAKSVNMAPLVHQFTVDTTLEVIFGPALASHPYSDNAAGEGVSLALRQMSKMAWSFSLWPAFGWIMNTRPIDALLRRPVRNAKGEIIGLPALLAASWETIFGRSAEVVQHQQPGVLKSWLEVPREDANRMSQDEILSEAFNLVFAGPGSTAATITALLYQLGTEEGQVWQDKLRMAGADFNTQESSSITSLPLELQAVVKETLRLHAAFPTAFPRVIRSGAETVFAKLRSPLPVGTRVSANTYVLGRSQDIWGDTADQWLPQRWLGDESQRRDMDSKFVAFSKGARGCAGKDLAWLVIAQAAMATVQKWKIKTVGELRGRSYLEMQYDDCWIELERVNTA</sequence>
<dbReference type="GeneID" id="36557906"/>
<dbReference type="InterPro" id="IPR050121">
    <property type="entry name" value="Cytochrome_P450_monoxygenase"/>
</dbReference>
<dbReference type="Pfam" id="PF00067">
    <property type="entry name" value="p450"/>
    <property type="match status" value="1"/>
</dbReference>
<dbReference type="VEuPathDB" id="FungiDB:P170DRAFT_440981"/>
<reference evidence="8 9" key="1">
    <citation type="submission" date="2016-12" db="EMBL/GenBank/DDBJ databases">
        <title>The genomes of Aspergillus section Nigri reveals drivers in fungal speciation.</title>
        <authorList>
            <consortium name="DOE Joint Genome Institute"/>
            <person name="Vesth T.C."/>
            <person name="Nybo J."/>
            <person name="Theobald S."/>
            <person name="Brandl J."/>
            <person name="Frisvad J.C."/>
            <person name="Nielsen K.F."/>
            <person name="Lyhne E.K."/>
            <person name="Kogle M.E."/>
            <person name="Kuo A."/>
            <person name="Riley R."/>
            <person name="Clum A."/>
            <person name="Nolan M."/>
            <person name="Lipzen A."/>
            <person name="Salamov A."/>
            <person name="Henrissat B."/>
            <person name="Wiebenga A."/>
            <person name="De Vries R.P."/>
            <person name="Grigoriev I.V."/>
            <person name="Mortensen U.H."/>
            <person name="Andersen M.R."/>
            <person name="Baker S.E."/>
        </authorList>
    </citation>
    <scope>NUCLEOTIDE SEQUENCE [LARGE SCALE GENOMIC DNA]</scope>
    <source>
        <strain evidence="8 9">IBT 23096</strain>
    </source>
</reference>
<dbReference type="SUPFAM" id="SSF48264">
    <property type="entry name" value="Cytochrome P450"/>
    <property type="match status" value="1"/>
</dbReference>
<dbReference type="PROSITE" id="PS00086">
    <property type="entry name" value="CYTOCHROME_P450"/>
    <property type="match status" value="1"/>
</dbReference>
<dbReference type="PRINTS" id="PR00385">
    <property type="entry name" value="P450"/>
</dbReference>
<gene>
    <name evidence="8" type="ORF">P170DRAFT_440981</name>
</gene>
<comment type="cofactor">
    <cofactor evidence="1">
        <name>heme</name>
        <dbReference type="ChEBI" id="CHEBI:30413"/>
    </cofactor>
</comment>
<dbReference type="GO" id="GO:0020037">
    <property type="term" value="F:heme binding"/>
    <property type="evidence" value="ECO:0007669"/>
    <property type="project" value="InterPro"/>
</dbReference>
<dbReference type="GO" id="GO:0016705">
    <property type="term" value="F:oxidoreductase activity, acting on paired donors, with incorporation or reduction of molecular oxygen"/>
    <property type="evidence" value="ECO:0007669"/>
    <property type="project" value="InterPro"/>
</dbReference>
<proteinExistence type="inferred from homology"/>
<dbReference type="Gene3D" id="1.10.630.10">
    <property type="entry name" value="Cytochrome P450"/>
    <property type="match status" value="1"/>
</dbReference>
<evidence type="ECO:0000256" key="7">
    <source>
        <dbReference type="RuleBase" id="RU000461"/>
    </source>
</evidence>
<dbReference type="EMBL" id="MSFO01000010">
    <property type="protein sequence ID" value="PLB43524.1"/>
    <property type="molecule type" value="Genomic_DNA"/>
</dbReference>
<organism evidence="8 9">
    <name type="scientific">Aspergillus steynii IBT 23096</name>
    <dbReference type="NCBI Taxonomy" id="1392250"/>
    <lineage>
        <taxon>Eukaryota</taxon>
        <taxon>Fungi</taxon>
        <taxon>Dikarya</taxon>
        <taxon>Ascomycota</taxon>
        <taxon>Pezizomycotina</taxon>
        <taxon>Eurotiomycetes</taxon>
        <taxon>Eurotiomycetidae</taxon>
        <taxon>Eurotiales</taxon>
        <taxon>Aspergillaceae</taxon>
        <taxon>Aspergillus</taxon>
        <taxon>Aspergillus subgen. Circumdati</taxon>
    </lineage>
</organism>
<keyword evidence="4 7" id="KW-0560">Oxidoreductase</keyword>
<dbReference type="AlphaFoldDB" id="A0A2I2FSC2"/>
<evidence type="ECO:0000313" key="9">
    <source>
        <dbReference type="Proteomes" id="UP000234275"/>
    </source>
</evidence>
<evidence type="ECO:0000256" key="3">
    <source>
        <dbReference type="ARBA" id="ARBA00022723"/>
    </source>
</evidence>
<evidence type="ECO:0000256" key="6">
    <source>
        <dbReference type="ARBA" id="ARBA00023033"/>
    </source>
</evidence>
<dbReference type="PANTHER" id="PTHR24305:SF235">
    <property type="entry name" value="CYTOCHROME P450 MONOOXYGENASE APDB-RELATED"/>
    <property type="match status" value="1"/>
</dbReference>
<comment type="similarity">
    <text evidence="2 7">Belongs to the cytochrome P450 family.</text>
</comment>
<dbReference type="InterPro" id="IPR001128">
    <property type="entry name" value="Cyt_P450"/>
</dbReference>
<dbReference type="GO" id="GO:0004497">
    <property type="term" value="F:monooxygenase activity"/>
    <property type="evidence" value="ECO:0007669"/>
    <property type="project" value="UniProtKB-KW"/>
</dbReference>
<dbReference type="STRING" id="1392250.A0A2I2FSC2"/>
<evidence type="ECO:0000256" key="5">
    <source>
        <dbReference type="ARBA" id="ARBA00023004"/>
    </source>
</evidence>
<comment type="caution">
    <text evidence="8">The sequence shown here is derived from an EMBL/GenBank/DDBJ whole genome shotgun (WGS) entry which is preliminary data.</text>
</comment>
<keyword evidence="7" id="KW-0349">Heme</keyword>
<evidence type="ECO:0000256" key="2">
    <source>
        <dbReference type="ARBA" id="ARBA00010617"/>
    </source>
</evidence>
<dbReference type="InterPro" id="IPR036396">
    <property type="entry name" value="Cyt_P450_sf"/>
</dbReference>
<dbReference type="GO" id="GO:0044550">
    <property type="term" value="P:secondary metabolite biosynthetic process"/>
    <property type="evidence" value="ECO:0007669"/>
    <property type="project" value="UniProtKB-ARBA"/>
</dbReference>
<dbReference type="InterPro" id="IPR017972">
    <property type="entry name" value="Cyt_P450_CS"/>
</dbReference>
<dbReference type="OrthoDB" id="3934656at2759"/>
<evidence type="ECO:0000256" key="1">
    <source>
        <dbReference type="ARBA" id="ARBA00001971"/>
    </source>
</evidence>
<dbReference type="PANTHER" id="PTHR24305">
    <property type="entry name" value="CYTOCHROME P450"/>
    <property type="match status" value="1"/>
</dbReference>
<protein>
    <submittedName>
        <fullName evidence="8">Cytochrome P450</fullName>
    </submittedName>
</protein>
<evidence type="ECO:0000256" key="4">
    <source>
        <dbReference type="ARBA" id="ARBA00023002"/>
    </source>
</evidence>
<dbReference type="GO" id="GO:0005506">
    <property type="term" value="F:iron ion binding"/>
    <property type="evidence" value="ECO:0007669"/>
    <property type="project" value="InterPro"/>
</dbReference>
<keyword evidence="3 7" id="KW-0479">Metal-binding</keyword>
<dbReference type="RefSeq" id="XP_024698826.1">
    <property type="nucleotide sequence ID" value="XM_024850207.1"/>
</dbReference>
<accession>A0A2I2FSC2</accession>
<name>A0A2I2FSC2_9EURO</name>
<keyword evidence="5 7" id="KW-0408">Iron</keyword>
<evidence type="ECO:0000313" key="8">
    <source>
        <dbReference type="EMBL" id="PLB43524.1"/>
    </source>
</evidence>
<keyword evidence="6 7" id="KW-0503">Monooxygenase</keyword>
<keyword evidence="9" id="KW-1185">Reference proteome</keyword>